<dbReference type="Pfam" id="PF13472">
    <property type="entry name" value="Lipase_GDSL_2"/>
    <property type="match status" value="1"/>
</dbReference>
<protein>
    <recommendedName>
        <fullName evidence="2">SGNH hydrolase-type esterase domain-containing protein</fullName>
    </recommendedName>
</protein>
<evidence type="ECO:0000313" key="3">
    <source>
        <dbReference type="EMBL" id="KAK5708077.1"/>
    </source>
</evidence>
<dbReference type="CDD" id="cd01838">
    <property type="entry name" value="Isoamyl_acetate_hydrolase_like"/>
    <property type="match status" value="1"/>
</dbReference>
<evidence type="ECO:0000256" key="1">
    <source>
        <dbReference type="SAM" id="MobiDB-lite"/>
    </source>
</evidence>
<dbReference type="SUPFAM" id="SSF52266">
    <property type="entry name" value="SGNH hydrolase"/>
    <property type="match status" value="1"/>
</dbReference>
<dbReference type="PANTHER" id="PTHR14209:SF19">
    <property type="entry name" value="ISOAMYL ACETATE-HYDROLYZING ESTERASE 1 HOMOLOG"/>
    <property type="match status" value="1"/>
</dbReference>
<dbReference type="EMBL" id="JAVRQU010000001">
    <property type="protein sequence ID" value="KAK5708077.1"/>
    <property type="molecule type" value="Genomic_DNA"/>
</dbReference>
<dbReference type="Gene3D" id="3.40.50.1110">
    <property type="entry name" value="SGNH hydrolase"/>
    <property type="match status" value="1"/>
</dbReference>
<feature type="region of interest" description="Disordered" evidence="1">
    <location>
        <begin position="293"/>
        <end position="326"/>
    </location>
</feature>
<organism evidence="3 4">
    <name type="scientific">Elasticomyces elasticus</name>
    <dbReference type="NCBI Taxonomy" id="574655"/>
    <lineage>
        <taxon>Eukaryota</taxon>
        <taxon>Fungi</taxon>
        <taxon>Dikarya</taxon>
        <taxon>Ascomycota</taxon>
        <taxon>Pezizomycotina</taxon>
        <taxon>Dothideomycetes</taxon>
        <taxon>Dothideomycetidae</taxon>
        <taxon>Mycosphaerellales</taxon>
        <taxon>Teratosphaeriaceae</taxon>
        <taxon>Elasticomyces</taxon>
    </lineage>
</organism>
<feature type="region of interest" description="Disordered" evidence="1">
    <location>
        <begin position="1"/>
        <end position="29"/>
    </location>
</feature>
<dbReference type="InterPro" id="IPR013830">
    <property type="entry name" value="SGNH_hydro"/>
</dbReference>
<dbReference type="InterPro" id="IPR036514">
    <property type="entry name" value="SGNH_hydro_sf"/>
</dbReference>
<dbReference type="Proteomes" id="UP001310594">
    <property type="component" value="Unassembled WGS sequence"/>
</dbReference>
<feature type="compositionally biased region" description="Polar residues" evidence="1">
    <location>
        <begin position="19"/>
        <end position="29"/>
    </location>
</feature>
<evidence type="ECO:0000313" key="4">
    <source>
        <dbReference type="Proteomes" id="UP001310594"/>
    </source>
</evidence>
<accession>A0AAN7ZQZ1</accession>
<gene>
    <name evidence="3" type="ORF">LTR97_000617</name>
</gene>
<sequence length="344" mass="37758">MAPTPPSETSIPHRPRDMANQQDQPKPQHTYTLSDGDRFVLFGDSILQQSFSQNVTFSFGAALADAYARKLDVSNRGFSGYNTLQALRALSLCLPDANKANMQFLLIMFGANDARHPNTPGGPDQHVPLEQFKSNVRHMVSHPSVKAHKDVRIILVTTPPVDEQKCLNSDQEKIPHLGQTLRRTASTTATYAQAIRDLGPELQIPVLDIHRTMLALAGHDLVSEPLPGSIDAPTNPTLQSFLSDGLHFSGEGYKLLYTELMQLIQREWPEAMPVNLPLRLPAWDFHPAWKGNARVGNGQGSGSGSGEEGMGIPEYDMDDGERDDGERLVTGRFEGFVSGVKQVG</sequence>
<reference evidence="3" key="1">
    <citation type="submission" date="2023-08" db="EMBL/GenBank/DDBJ databases">
        <title>Black Yeasts Isolated from many extreme environments.</title>
        <authorList>
            <person name="Coleine C."/>
            <person name="Stajich J.E."/>
            <person name="Selbmann L."/>
        </authorList>
    </citation>
    <scope>NUCLEOTIDE SEQUENCE</scope>
    <source>
        <strain evidence="3">CCFEE 5810</strain>
    </source>
</reference>
<feature type="compositionally biased region" description="Gly residues" evidence="1">
    <location>
        <begin position="297"/>
        <end position="309"/>
    </location>
</feature>
<name>A0AAN7ZQZ1_9PEZI</name>
<dbReference type="AlphaFoldDB" id="A0AAN7ZQZ1"/>
<dbReference type="InterPro" id="IPR045136">
    <property type="entry name" value="Iah1-like"/>
</dbReference>
<dbReference type="PANTHER" id="PTHR14209">
    <property type="entry name" value="ISOAMYL ACETATE-HYDROLYZING ESTERASE 1"/>
    <property type="match status" value="1"/>
</dbReference>
<comment type="caution">
    <text evidence="3">The sequence shown here is derived from an EMBL/GenBank/DDBJ whole genome shotgun (WGS) entry which is preliminary data.</text>
</comment>
<feature type="domain" description="SGNH hydrolase-type esterase" evidence="2">
    <location>
        <begin position="41"/>
        <end position="255"/>
    </location>
</feature>
<proteinExistence type="predicted"/>
<evidence type="ECO:0000259" key="2">
    <source>
        <dbReference type="Pfam" id="PF13472"/>
    </source>
</evidence>